<evidence type="ECO:0000256" key="3">
    <source>
        <dbReference type="SAM" id="Phobius"/>
    </source>
</evidence>
<sequence length="496" mass="52754">MEQGFNRRRFLLSTAGIAGGLALPGAPLFAQSANKIRVGLMLPYTGTYAALGNAITNGFKLAVEQGGGKLGGREIEYFTVDDESDAAKAPENANKLIKRDNVDVLIGTVHSGVALAMTRVARETKTLLIIPNAGADEITGPLCAPNIFRTSFSAWQPAYAMGQVMAERKHKNVVTLSWKYSFGEQSVAGFKEAFEKAGGKVVKEMYLPFPNVEFQPYLTEIAALKPDAVFVFFAGGGAVKFVKDYDAAGLKKTIPLYGSGFLTDGTLEAQGDSAEGILTTLHYADGLDIAKDKAFRTAYAMAFKMQPDVYAVQGYDAAQLFAAGLAGVGGDVTKREALIAAMEKATVDSPRGRFTLSKAHNPVQDIYLRKVEAKQNKLVSVAAKGTGRSGARLPDVTQVACPGGECAGVRQARPRAAQAPPARHHCFGRRSPSSANAAPLHLHSGANGARRDTAMDFSTFLIQLLNSLQYGLLLFLVASGLTLIFGIMGIINLAHG</sequence>
<reference evidence="5" key="1">
    <citation type="submission" date="2002-01" db="EMBL/GenBank/DDBJ databases">
        <authorList>
            <person name="Mohr K."/>
            <person name="Herrmann H."/>
            <person name="Burchhardt G."/>
        </authorList>
    </citation>
    <scope>NUCLEOTIDE SEQUENCE</scope>
    <source>
        <strain evidence="5">KB740</strain>
    </source>
</reference>
<dbReference type="PANTHER" id="PTHR30483:SF6">
    <property type="entry name" value="PERIPLASMIC BINDING PROTEIN OF ABC TRANSPORTER FOR NATURAL AMINO ACIDS"/>
    <property type="match status" value="1"/>
</dbReference>
<name>Q8VUF0_AROEV</name>
<accession>Q8VUF0</accession>
<keyword evidence="3" id="KW-1133">Transmembrane helix</keyword>
<dbReference type="InterPro" id="IPR051010">
    <property type="entry name" value="BCAA_transport"/>
</dbReference>
<evidence type="ECO:0000256" key="2">
    <source>
        <dbReference type="ARBA" id="ARBA00022729"/>
    </source>
</evidence>
<dbReference type="EMBL" id="AJ428529">
    <property type="protein sequence ID" value="CAD21641.1"/>
    <property type="molecule type" value="Genomic_DNA"/>
</dbReference>
<dbReference type="AlphaFoldDB" id="Q8VUF0"/>
<dbReference type="PANTHER" id="PTHR30483">
    <property type="entry name" value="LEUCINE-SPECIFIC-BINDING PROTEIN"/>
    <property type="match status" value="1"/>
</dbReference>
<dbReference type="Gene3D" id="3.40.50.2300">
    <property type="match status" value="2"/>
</dbReference>
<feature type="non-terminal residue" evidence="5">
    <location>
        <position position="496"/>
    </location>
</feature>
<keyword evidence="3" id="KW-0472">Membrane</keyword>
<feature type="transmembrane region" description="Helical" evidence="3">
    <location>
        <begin position="470"/>
        <end position="494"/>
    </location>
</feature>
<feature type="domain" description="Leucine-binding protein" evidence="4">
    <location>
        <begin position="35"/>
        <end position="374"/>
    </location>
</feature>
<dbReference type="InterPro" id="IPR028081">
    <property type="entry name" value="Leu-bd"/>
</dbReference>
<dbReference type="Pfam" id="PF13458">
    <property type="entry name" value="Peripla_BP_6"/>
    <property type="match status" value="1"/>
</dbReference>
<dbReference type="PROSITE" id="PS51318">
    <property type="entry name" value="TAT"/>
    <property type="match status" value="1"/>
</dbReference>
<dbReference type="InterPro" id="IPR006311">
    <property type="entry name" value="TAT_signal"/>
</dbReference>
<dbReference type="SUPFAM" id="SSF53822">
    <property type="entry name" value="Periplasmic binding protein-like I"/>
    <property type="match status" value="1"/>
</dbReference>
<gene>
    <name evidence="5" type="primary">bzdB'</name>
</gene>
<proteinExistence type="inferred from homology"/>
<comment type="similarity">
    <text evidence="1">Belongs to the leucine-binding protein family.</text>
</comment>
<evidence type="ECO:0000259" key="4">
    <source>
        <dbReference type="Pfam" id="PF13458"/>
    </source>
</evidence>
<organism evidence="5">
    <name type="scientific">Aromatoleum evansii</name>
    <name type="common">Azoarcus evansii</name>
    <dbReference type="NCBI Taxonomy" id="59406"/>
    <lineage>
        <taxon>Bacteria</taxon>
        <taxon>Pseudomonadati</taxon>
        <taxon>Pseudomonadota</taxon>
        <taxon>Betaproteobacteria</taxon>
        <taxon>Rhodocyclales</taxon>
        <taxon>Rhodocyclaceae</taxon>
        <taxon>Aromatoleum</taxon>
    </lineage>
</organism>
<dbReference type="CDD" id="cd20014">
    <property type="entry name" value="PBP1_RPA0668_benzoate-like"/>
    <property type="match status" value="1"/>
</dbReference>
<evidence type="ECO:0000313" key="5">
    <source>
        <dbReference type="EMBL" id="CAD21641.1"/>
    </source>
</evidence>
<keyword evidence="3" id="KW-0812">Transmembrane</keyword>
<keyword evidence="2" id="KW-0732">Signal</keyword>
<protein>
    <submittedName>
        <fullName evidence="5">Putative ABC transporter subunit</fullName>
    </submittedName>
</protein>
<evidence type="ECO:0000256" key="1">
    <source>
        <dbReference type="ARBA" id="ARBA00010062"/>
    </source>
</evidence>
<dbReference type="InterPro" id="IPR028082">
    <property type="entry name" value="Peripla_BP_I"/>
</dbReference>